<evidence type="ECO:0000313" key="3">
    <source>
        <dbReference type="Proteomes" id="UP000217676"/>
    </source>
</evidence>
<dbReference type="EMBL" id="AP017424">
    <property type="protein sequence ID" value="BAU82847.1"/>
    <property type="molecule type" value="Genomic_DNA"/>
</dbReference>
<dbReference type="AlphaFoldDB" id="A0A160NVX7"/>
<accession>A0A160NVX7</accession>
<evidence type="ECO:0000313" key="2">
    <source>
        <dbReference type="EMBL" id="BAU82847.1"/>
    </source>
</evidence>
<keyword evidence="3" id="KW-1185">Reference proteome</keyword>
<feature type="compositionally biased region" description="Basic and acidic residues" evidence="1">
    <location>
        <begin position="56"/>
        <end position="67"/>
    </location>
</feature>
<protein>
    <submittedName>
        <fullName evidence="2">Uncharacterized protein</fullName>
    </submittedName>
</protein>
<gene>
    <name evidence="2" type="ORF">SLA_1909</name>
</gene>
<feature type="region of interest" description="Disordered" evidence="1">
    <location>
        <begin position="56"/>
        <end position="94"/>
    </location>
</feature>
<dbReference type="Proteomes" id="UP000217676">
    <property type="component" value="Chromosome"/>
</dbReference>
<sequence>MSWVSAGPVEAADAGLGSGRRPYGYGYLTYRQEGSPRQLPPLYMGIAALERVLEHERTDERGPDRLPHGLGVVDGADGRAEVSNRHKEQQADAH</sequence>
<feature type="compositionally biased region" description="Basic and acidic residues" evidence="1">
    <location>
        <begin position="76"/>
        <end position="94"/>
    </location>
</feature>
<organism evidence="2 3">
    <name type="scientific">Streptomyces laurentii</name>
    <dbReference type="NCBI Taxonomy" id="39478"/>
    <lineage>
        <taxon>Bacteria</taxon>
        <taxon>Bacillati</taxon>
        <taxon>Actinomycetota</taxon>
        <taxon>Actinomycetes</taxon>
        <taxon>Kitasatosporales</taxon>
        <taxon>Streptomycetaceae</taxon>
        <taxon>Streptomyces</taxon>
    </lineage>
</organism>
<name>A0A160NVX7_STRLU</name>
<reference evidence="2 3" key="1">
    <citation type="journal article" date="2016" name="Genome Announc.">
        <title>Complete Genome Sequence of Thiostrepton-Producing Streptomyces laurentii ATCC 31255.</title>
        <authorList>
            <person name="Doi K."/>
            <person name="Fujino Y."/>
            <person name="Nagayoshi Y."/>
            <person name="Ohshima T."/>
            <person name="Ogata S."/>
        </authorList>
    </citation>
    <scope>NUCLEOTIDE SEQUENCE [LARGE SCALE GENOMIC DNA]</scope>
    <source>
        <strain evidence="2 3">ATCC 31255</strain>
    </source>
</reference>
<proteinExistence type="predicted"/>
<evidence type="ECO:0000256" key="1">
    <source>
        <dbReference type="SAM" id="MobiDB-lite"/>
    </source>
</evidence>
<feature type="region of interest" description="Disordered" evidence="1">
    <location>
        <begin position="1"/>
        <end position="22"/>
    </location>
</feature>
<dbReference type="KEGG" id="slau:SLA_1909"/>